<dbReference type="Proteomes" id="UP000623129">
    <property type="component" value="Unassembled WGS sequence"/>
</dbReference>
<dbReference type="Gene3D" id="1.20.5.4130">
    <property type="match status" value="1"/>
</dbReference>
<protein>
    <submittedName>
        <fullName evidence="9">Disease resistance protein RGA4</fullName>
    </submittedName>
</protein>
<dbReference type="Pfam" id="PF00931">
    <property type="entry name" value="NB-ARC"/>
    <property type="match status" value="1"/>
</dbReference>
<accession>A0A833QX73</accession>
<dbReference type="Gene3D" id="3.40.50.300">
    <property type="entry name" value="P-loop containing nucleotide triphosphate hydrolases"/>
    <property type="match status" value="1"/>
</dbReference>
<feature type="domain" description="Disease resistance N-terminal" evidence="8">
    <location>
        <begin position="15"/>
        <end position="106"/>
    </location>
</feature>
<evidence type="ECO:0000256" key="6">
    <source>
        <dbReference type="SAM" id="Coils"/>
    </source>
</evidence>
<dbReference type="AlphaFoldDB" id="A0A833QX73"/>
<evidence type="ECO:0000256" key="1">
    <source>
        <dbReference type="ARBA" id="ARBA00008894"/>
    </source>
</evidence>
<evidence type="ECO:0000313" key="10">
    <source>
        <dbReference type="Proteomes" id="UP000623129"/>
    </source>
</evidence>
<feature type="domain" description="NB-ARC" evidence="7">
    <location>
        <begin position="218"/>
        <end position="278"/>
    </location>
</feature>
<dbReference type="InterPro" id="IPR027417">
    <property type="entry name" value="P-loop_NTPase"/>
</dbReference>
<evidence type="ECO:0000259" key="8">
    <source>
        <dbReference type="Pfam" id="PF18052"/>
    </source>
</evidence>
<comment type="similarity">
    <text evidence="1">Belongs to the disease resistance NB-LRR family.</text>
</comment>
<dbReference type="EMBL" id="SWLB01000012">
    <property type="protein sequence ID" value="KAF3331344.1"/>
    <property type="molecule type" value="Genomic_DNA"/>
</dbReference>
<keyword evidence="4" id="KW-0547">Nucleotide-binding</keyword>
<dbReference type="OrthoDB" id="603156at2759"/>
<dbReference type="PANTHER" id="PTHR19338:SF73">
    <property type="entry name" value="DISEASE RESISTANCE PROTEIN RGA2-LIKE"/>
    <property type="match status" value="1"/>
</dbReference>
<keyword evidence="10" id="KW-1185">Reference proteome</keyword>
<keyword evidence="2" id="KW-0433">Leucine-rich repeat</keyword>
<evidence type="ECO:0000256" key="2">
    <source>
        <dbReference type="ARBA" id="ARBA00022614"/>
    </source>
</evidence>
<feature type="coiled-coil region" evidence="6">
    <location>
        <begin position="154"/>
        <end position="181"/>
    </location>
</feature>
<feature type="coiled-coil region" evidence="6">
    <location>
        <begin position="57"/>
        <end position="87"/>
    </location>
</feature>
<gene>
    <name evidence="9" type="ORF">FCM35_KLT02750</name>
</gene>
<dbReference type="SUPFAM" id="SSF52540">
    <property type="entry name" value="P-loop containing nucleoside triphosphate hydrolases"/>
    <property type="match status" value="1"/>
</dbReference>
<proteinExistence type="inferred from homology"/>
<keyword evidence="6" id="KW-0175">Coiled coil</keyword>
<name>A0A833QX73_9POAL</name>
<dbReference type="GO" id="GO:0006952">
    <property type="term" value="P:defense response"/>
    <property type="evidence" value="ECO:0007669"/>
    <property type="project" value="UniProtKB-KW"/>
</dbReference>
<comment type="caution">
    <text evidence="9">The sequence shown here is derived from an EMBL/GenBank/DDBJ whole genome shotgun (WGS) entry which is preliminary data.</text>
</comment>
<dbReference type="Pfam" id="PF18052">
    <property type="entry name" value="Rx_N"/>
    <property type="match status" value="1"/>
</dbReference>
<reference evidence="9" key="1">
    <citation type="submission" date="2020-01" db="EMBL/GenBank/DDBJ databases">
        <title>Genome sequence of Kobresia littledalei, the first chromosome-level genome in the family Cyperaceae.</title>
        <authorList>
            <person name="Qu G."/>
        </authorList>
    </citation>
    <scope>NUCLEOTIDE SEQUENCE</scope>
    <source>
        <strain evidence="9">C.B.Clarke</strain>
        <tissue evidence="9">Leaf</tissue>
    </source>
</reference>
<keyword evidence="3" id="KW-0677">Repeat</keyword>
<evidence type="ECO:0000256" key="3">
    <source>
        <dbReference type="ARBA" id="ARBA00022737"/>
    </source>
</evidence>
<keyword evidence="5" id="KW-0611">Plant defense</keyword>
<dbReference type="PANTHER" id="PTHR19338">
    <property type="entry name" value="TRANSLOCASE OF INNER MITOCHONDRIAL MEMBRANE 13 HOMOLOG"/>
    <property type="match status" value="1"/>
</dbReference>
<dbReference type="InterPro" id="IPR002182">
    <property type="entry name" value="NB-ARC"/>
</dbReference>
<evidence type="ECO:0000259" key="7">
    <source>
        <dbReference type="Pfam" id="PF00931"/>
    </source>
</evidence>
<dbReference type="InterPro" id="IPR041118">
    <property type="entry name" value="Rx_N"/>
</dbReference>
<evidence type="ECO:0000313" key="9">
    <source>
        <dbReference type="EMBL" id="KAF3331344.1"/>
    </source>
</evidence>
<sequence length="280" mass="31093">MDPVSMTLTAVGWLMSSLVKKAVTVLLEAWAKRIGLGNEFRTLKDQLLQLSALLTSARHLRTSNSFLEELVQNLQQQAYQAENLLDELDYYRLEDQIQQTGTQEKVNCSNKSSAASSSSGFRIASRSILSNLKGMSCRSASDALLPLPKTFASRINLSRRMNELIEQLQKSQENVRKAVETESLVITASKTEISQTEATNLPQTSSFLTEARVFGRDQERDQLMNLLTNEESTIVGKVPVLAIVGSGGVGKTTLAQLVFNDPKVQSYFEVRLWICVSTRV</sequence>
<evidence type="ECO:0000256" key="5">
    <source>
        <dbReference type="ARBA" id="ARBA00022821"/>
    </source>
</evidence>
<evidence type="ECO:0000256" key="4">
    <source>
        <dbReference type="ARBA" id="ARBA00022741"/>
    </source>
</evidence>
<organism evidence="9 10">
    <name type="scientific">Carex littledalei</name>
    <dbReference type="NCBI Taxonomy" id="544730"/>
    <lineage>
        <taxon>Eukaryota</taxon>
        <taxon>Viridiplantae</taxon>
        <taxon>Streptophyta</taxon>
        <taxon>Embryophyta</taxon>
        <taxon>Tracheophyta</taxon>
        <taxon>Spermatophyta</taxon>
        <taxon>Magnoliopsida</taxon>
        <taxon>Liliopsida</taxon>
        <taxon>Poales</taxon>
        <taxon>Cyperaceae</taxon>
        <taxon>Cyperoideae</taxon>
        <taxon>Cariceae</taxon>
        <taxon>Carex</taxon>
        <taxon>Carex subgen. Euthyceras</taxon>
    </lineage>
</organism>
<dbReference type="GO" id="GO:0043531">
    <property type="term" value="F:ADP binding"/>
    <property type="evidence" value="ECO:0007669"/>
    <property type="project" value="InterPro"/>
</dbReference>